<keyword evidence="2" id="KW-1185">Reference proteome</keyword>
<evidence type="ECO:0000313" key="1">
    <source>
        <dbReference type="EMBL" id="PUZ23114.1"/>
    </source>
</evidence>
<evidence type="ECO:0008006" key="3">
    <source>
        <dbReference type="Google" id="ProtNLM"/>
    </source>
</evidence>
<dbReference type="Proteomes" id="UP000244450">
    <property type="component" value="Unassembled WGS sequence"/>
</dbReference>
<organism evidence="1 2">
    <name type="scientific">Chitinophaga parva</name>
    <dbReference type="NCBI Taxonomy" id="2169414"/>
    <lineage>
        <taxon>Bacteria</taxon>
        <taxon>Pseudomonadati</taxon>
        <taxon>Bacteroidota</taxon>
        <taxon>Chitinophagia</taxon>
        <taxon>Chitinophagales</taxon>
        <taxon>Chitinophagaceae</taxon>
        <taxon>Chitinophaga</taxon>
    </lineage>
</organism>
<reference evidence="1 2" key="1">
    <citation type="submission" date="2018-04" db="EMBL/GenBank/DDBJ databases">
        <title>Chitinophaga fuyangensis sp. nov., isolated from soil in a chemical factory.</title>
        <authorList>
            <person name="Chen K."/>
        </authorList>
    </citation>
    <scope>NUCLEOTIDE SEQUENCE [LARGE SCALE GENOMIC DNA]</scope>
    <source>
        <strain evidence="1 2">LY-1</strain>
    </source>
</reference>
<dbReference type="AlphaFoldDB" id="A0A2T7BDE1"/>
<evidence type="ECO:0000313" key="2">
    <source>
        <dbReference type="Proteomes" id="UP000244450"/>
    </source>
</evidence>
<accession>A0A2T7BDE1</accession>
<name>A0A2T7BDE1_9BACT</name>
<dbReference type="OrthoDB" id="4845881at2"/>
<protein>
    <recommendedName>
        <fullName evidence="3">Carboxypeptidase regulatory-like domain-containing protein</fullName>
    </recommendedName>
</protein>
<gene>
    <name evidence="1" type="ORF">DCC81_22185</name>
</gene>
<dbReference type="EMBL" id="QCYK01000003">
    <property type="protein sequence ID" value="PUZ23114.1"/>
    <property type="molecule type" value="Genomic_DNA"/>
</dbReference>
<sequence length="291" mass="32887">MSYQLIGNVSALICDDGIEPLAHATLKVYLPPIHTAQLPARNGVFREPQALPEAQVAAKADRLLASVKLDVEGNFRLSWQEMHLFTEPLEIDICIENVAGSRKGLSVSLHFNLGVFVPHWRRSKERYIAAFAYIIPSECWTSIRHRLQSWAITGVLRHYRNHSPIGRVLVQAFNARNGKKLGEAFANEQGRFRIRFAFEPPHRHLLLVRNGQIRTGPDVFFKVLTIEGFLLWSEDRSEGLRDDRLGVPACSKQDIFIKPSPILKSMIPLSGWRQLVQIARLRRGAGGVMVS</sequence>
<proteinExistence type="predicted"/>
<dbReference type="RefSeq" id="WP_108688858.1">
    <property type="nucleotide sequence ID" value="NZ_QCYK01000003.1"/>
</dbReference>
<comment type="caution">
    <text evidence="1">The sequence shown here is derived from an EMBL/GenBank/DDBJ whole genome shotgun (WGS) entry which is preliminary data.</text>
</comment>